<protein>
    <submittedName>
        <fullName evidence="1">Elongation initiation factor 2 alpha subunit, putative</fullName>
    </submittedName>
</protein>
<dbReference type="EMBL" id="BLBS01000003">
    <property type="protein sequence ID" value="GET85603.1"/>
    <property type="molecule type" value="Genomic_DNA"/>
</dbReference>
<gene>
    <name evidence="1" type="ORF">LtaPh_0309351</name>
</gene>
<comment type="caution">
    <text evidence="1">The sequence shown here is derived from an EMBL/GenBank/DDBJ whole genome shotgun (WGS) entry which is preliminary data.</text>
</comment>
<evidence type="ECO:0000313" key="1">
    <source>
        <dbReference type="EMBL" id="GET85603.1"/>
    </source>
</evidence>
<evidence type="ECO:0000313" key="2">
    <source>
        <dbReference type="Proteomes" id="UP000419144"/>
    </source>
</evidence>
<dbReference type="VEuPathDB" id="TriTrypDB:LtaPh_0309351"/>
<reference evidence="1" key="1">
    <citation type="submission" date="2019-11" db="EMBL/GenBank/DDBJ databases">
        <title>Leishmania tarentolae CDS.</title>
        <authorList>
            <person name="Goto Y."/>
            <person name="Yamagishi J."/>
        </authorList>
    </citation>
    <scope>NUCLEOTIDE SEQUENCE [LARGE SCALE GENOMIC DNA]</scope>
    <source>
        <strain evidence="1">Parrot Tar II</strain>
    </source>
</reference>
<keyword evidence="1" id="KW-0648">Protein biosynthesis</keyword>
<dbReference type="AlphaFoldDB" id="A0A640K7R2"/>
<keyword evidence="2" id="KW-1185">Reference proteome</keyword>
<keyword evidence="1" id="KW-0396">Initiation factor</keyword>
<organism evidence="1 2">
    <name type="scientific">Leishmania tarentolae</name>
    <name type="common">Sauroleishmania tarentolae</name>
    <dbReference type="NCBI Taxonomy" id="5689"/>
    <lineage>
        <taxon>Eukaryota</taxon>
        <taxon>Discoba</taxon>
        <taxon>Euglenozoa</taxon>
        <taxon>Kinetoplastea</taxon>
        <taxon>Metakinetoplastina</taxon>
        <taxon>Trypanosomatida</taxon>
        <taxon>Trypanosomatidae</taxon>
        <taxon>Leishmaniinae</taxon>
        <taxon>Leishmania</taxon>
        <taxon>lizard Leishmania</taxon>
    </lineage>
</organism>
<proteinExistence type="predicted"/>
<dbReference type="Proteomes" id="UP000419144">
    <property type="component" value="Unassembled WGS sequence"/>
</dbReference>
<sequence>MRLRRRHHLQLATALLDFCSHRIDGFLHSLNTLFLHVCACPDAVLRGSNDVHREVDLRILAFAVTAAQNEDVADCLHTVTCKACNLHFCKKRQNLQPHRVLQRGHEAVRYCFGQIQWTKNALDVFCLVQLVQPRPRVLARLPLVQRIGDHFHRIHSRDIAQLRHMTNNGANLISLAEMCFTSLCFVGRHQFLGQVNITLVFVDTDHLRRFGTTYLDQLSHRAHTAPSHLRVRNNAFPLAILEQLNYGRCVIHLGNFHPHDVVNLGHRFHVERDVLAIPRGDAQTSTDKFLLALVQVTHPLRTLVITTLRFTLHHLGGENCGLLKQYEQVLQGFRVNWNLERLR</sequence>
<name>A0A640K7R2_LEITA</name>
<accession>A0A640K7R2</accession>
<dbReference type="GO" id="GO:0003743">
    <property type="term" value="F:translation initiation factor activity"/>
    <property type="evidence" value="ECO:0007669"/>
    <property type="project" value="UniProtKB-KW"/>
</dbReference>